<evidence type="ECO:0000256" key="5">
    <source>
        <dbReference type="ARBA" id="ARBA00022833"/>
    </source>
</evidence>
<keyword evidence="6" id="KW-0224">Dipeptidase</keyword>
<evidence type="ECO:0000256" key="6">
    <source>
        <dbReference type="ARBA" id="ARBA00022997"/>
    </source>
</evidence>
<dbReference type="Proteomes" id="UP001525021">
    <property type="component" value="Unassembled WGS sequence"/>
</dbReference>
<keyword evidence="3" id="KW-0479">Metal-binding</keyword>
<evidence type="ECO:0000256" key="2">
    <source>
        <dbReference type="ARBA" id="ARBA00022670"/>
    </source>
</evidence>
<keyword evidence="9" id="KW-0121">Carboxypeptidase</keyword>
<accession>A0ABT2DPC5</accession>
<evidence type="ECO:0000256" key="7">
    <source>
        <dbReference type="ARBA" id="ARBA00023049"/>
    </source>
</evidence>
<dbReference type="SUPFAM" id="SSF55166">
    <property type="entry name" value="Hedgehog/DD-peptidase"/>
    <property type="match status" value="1"/>
</dbReference>
<dbReference type="InterPro" id="IPR009045">
    <property type="entry name" value="Zn_M74/Hedgehog-like"/>
</dbReference>
<keyword evidence="7" id="KW-0482">Metalloprotease</keyword>
<organism evidence="9 10">
    <name type="scientific">Lysinibacillus pinottii</name>
    <dbReference type="NCBI Taxonomy" id="2973932"/>
    <lineage>
        <taxon>Bacteria</taxon>
        <taxon>Bacillati</taxon>
        <taxon>Bacillota</taxon>
        <taxon>Bacilli</taxon>
        <taxon>Bacillales</taxon>
        <taxon>Bacillaceae</taxon>
        <taxon>Lysinibacillus</taxon>
    </lineage>
</organism>
<dbReference type="Pfam" id="PF01427">
    <property type="entry name" value="Peptidase_M15"/>
    <property type="match status" value="1"/>
</dbReference>
<evidence type="ECO:0000256" key="1">
    <source>
        <dbReference type="ARBA" id="ARBA00001362"/>
    </source>
</evidence>
<name>A0ABT2DPC5_9BACI</name>
<dbReference type="InterPro" id="IPR000755">
    <property type="entry name" value="A_A_dipeptidase"/>
</dbReference>
<dbReference type="PANTHER" id="PTHR43126:SF2">
    <property type="entry name" value="D-ALANYL-D-ALANINE DIPEPTIDASE"/>
    <property type="match status" value="1"/>
</dbReference>
<sequence>MFERLQHALTLLPEDFSLLIYDGYRPFQVQQYLFSYFLNQLAHILPHATEQELLQTTKKYVALPSAEAAHLAPHLTGGAIDITLADRQGKALNLGTAFDEMNEKSATRYFEHNSNENPEACQHRRLLYNCMIQVGFSNYAEEWWHYDFHNVAWARRVQAKTACYGAIQVTIQNHEIKEIRYQ</sequence>
<evidence type="ECO:0000313" key="10">
    <source>
        <dbReference type="Proteomes" id="UP001525021"/>
    </source>
</evidence>
<dbReference type="PIRSF" id="PIRSF026671">
    <property type="entry name" value="AA_dipeptidase"/>
    <property type="match status" value="1"/>
</dbReference>
<keyword evidence="2" id="KW-0645">Protease</keyword>
<reference evidence="9 10" key="1">
    <citation type="submission" date="2022-08" db="EMBL/GenBank/DDBJ databases">
        <title>Lysinibacillus sequencing.</title>
        <authorList>
            <person name="Dunlap C."/>
        </authorList>
    </citation>
    <scope>NUCLEOTIDE SEQUENCE [LARGE SCALE GENOMIC DNA]</scope>
    <source>
        <strain evidence="9 10">PB211</strain>
    </source>
</reference>
<dbReference type="EMBL" id="JANTOO010000012">
    <property type="protein sequence ID" value="MCS1396748.1"/>
    <property type="molecule type" value="Genomic_DNA"/>
</dbReference>
<dbReference type="PANTHER" id="PTHR43126">
    <property type="entry name" value="D-ALANYL-D-ALANINE DIPEPTIDASE"/>
    <property type="match status" value="1"/>
</dbReference>
<evidence type="ECO:0000256" key="3">
    <source>
        <dbReference type="ARBA" id="ARBA00022723"/>
    </source>
</evidence>
<protein>
    <submittedName>
        <fullName evidence="9">D-alanyl-D-alanine carboxypeptidase family protein</fullName>
    </submittedName>
</protein>
<evidence type="ECO:0000313" key="9">
    <source>
        <dbReference type="EMBL" id="MCS1396748.1"/>
    </source>
</evidence>
<dbReference type="Gene3D" id="3.30.1380.10">
    <property type="match status" value="1"/>
</dbReference>
<proteinExistence type="predicted"/>
<dbReference type="RefSeq" id="WP_012293931.1">
    <property type="nucleotide sequence ID" value="NZ_JANTOO010000012.1"/>
</dbReference>
<gene>
    <name evidence="9" type="ORF">NXZ79_11985</name>
</gene>
<evidence type="ECO:0000256" key="4">
    <source>
        <dbReference type="ARBA" id="ARBA00022801"/>
    </source>
</evidence>
<comment type="catalytic activity">
    <reaction evidence="1">
        <text>D-alanyl-D-alanine + H2O = 2 D-alanine</text>
        <dbReference type="Rhea" id="RHEA:20661"/>
        <dbReference type="ChEBI" id="CHEBI:15377"/>
        <dbReference type="ChEBI" id="CHEBI:57416"/>
        <dbReference type="ChEBI" id="CHEBI:57822"/>
        <dbReference type="EC" id="3.4.13.22"/>
    </reaction>
</comment>
<evidence type="ECO:0000256" key="8">
    <source>
        <dbReference type="ARBA" id="ARBA00023316"/>
    </source>
</evidence>
<keyword evidence="8" id="KW-0961">Cell wall biogenesis/degradation</keyword>
<comment type="caution">
    <text evidence="9">The sequence shown here is derived from an EMBL/GenBank/DDBJ whole genome shotgun (WGS) entry which is preliminary data.</text>
</comment>
<keyword evidence="4" id="KW-0378">Hydrolase</keyword>
<keyword evidence="5" id="KW-0862">Zinc</keyword>
<dbReference type="GO" id="GO:0004180">
    <property type="term" value="F:carboxypeptidase activity"/>
    <property type="evidence" value="ECO:0007669"/>
    <property type="project" value="UniProtKB-KW"/>
</dbReference>
<keyword evidence="10" id="KW-1185">Reference proteome</keyword>